<feature type="transmembrane region" description="Helical" evidence="1">
    <location>
        <begin position="392"/>
        <end position="409"/>
    </location>
</feature>
<organism evidence="2 3">
    <name type="scientific">Rhodovibrio sodomensis</name>
    <dbReference type="NCBI Taxonomy" id="1088"/>
    <lineage>
        <taxon>Bacteria</taxon>
        <taxon>Pseudomonadati</taxon>
        <taxon>Pseudomonadota</taxon>
        <taxon>Alphaproteobacteria</taxon>
        <taxon>Rhodospirillales</taxon>
        <taxon>Rhodovibrionaceae</taxon>
        <taxon>Rhodovibrio</taxon>
    </lineage>
</organism>
<gene>
    <name evidence="2" type="ORF">CKO28_23310</name>
</gene>
<accession>A0ABS1DKA6</accession>
<comment type="caution">
    <text evidence="2">The sequence shown here is derived from an EMBL/GenBank/DDBJ whole genome shotgun (WGS) entry which is preliminary data.</text>
</comment>
<dbReference type="EMBL" id="NRRL01000130">
    <property type="protein sequence ID" value="MBK1670945.1"/>
    <property type="molecule type" value="Genomic_DNA"/>
</dbReference>
<keyword evidence="3" id="KW-1185">Reference proteome</keyword>
<dbReference type="Proteomes" id="UP001296873">
    <property type="component" value="Unassembled WGS sequence"/>
</dbReference>
<name>A0ABS1DKA6_9PROT</name>
<keyword evidence="1" id="KW-0812">Transmembrane</keyword>
<feature type="transmembrane region" description="Helical" evidence="1">
    <location>
        <begin position="113"/>
        <end position="133"/>
    </location>
</feature>
<feature type="transmembrane region" description="Helical" evidence="1">
    <location>
        <begin position="206"/>
        <end position="224"/>
    </location>
</feature>
<keyword evidence="1" id="KW-0472">Membrane</keyword>
<evidence type="ECO:0000313" key="2">
    <source>
        <dbReference type="EMBL" id="MBK1670945.1"/>
    </source>
</evidence>
<reference evidence="2 3" key="1">
    <citation type="journal article" date="2020" name="Microorganisms">
        <title>Osmotic Adaptation and Compatible Solute Biosynthesis of Phototrophic Bacteria as Revealed from Genome Analyses.</title>
        <authorList>
            <person name="Imhoff J.F."/>
            <person name="Rahn T."/>
            <person name="Kunzel S."/>
            <person name="Keller A."/>
            <person name="Neulinger S.C."/>
        </authorList>
    </citation>
    <scope>NUCLEOTIDE SEQUENCE [LARGE SCALE GENOMIC DNA]</scope>
    <source>
        <strain evidence="2 3">DSM 9895</strain>
    </source>
</reference>
<feature type="transmembrane region" description="Helical" evidence="1">
    <location>
        <begin position="421"/>
        <end position="438"/>
    </location>
</feature>
<evidence type="ECO:0000313" key="3">
    <source>
        <dbReference type="Proteomes" id="UP001296873"/>
    </source>
</evidence>
<proteinExistence type="predicted"/>
<feature type="transmembrane region" description="Helical" evidence="1">
    <location>
        <begin position="70"/>
        <end position="93"/>
    </location>
</feature>
<evidence type="ECO:0008006" key="4">
    <source>
        <dbReference type="Google" id="ProtNLM"/>
    </source>
</evidence>
<keyword evidence="1" id="KW-1133">Transmembrane helix</keyword>
<feature type="transmembrane region" description="Helical" evidence="1">
    <location>
        <begin position="32"/>
        <end position="49"/>
    </location>
</feature>
<dbReference type="RefSeq" id="WP_200343394.1">
    <property type="nucleotide sequence ID" value="NZ_NRRL01000130.1"/>
</dbReference>
<evidence type="ECO:0000256" key="1">
    <source>
        <dbReference type="SAM" id="Phobius"/>
    </source>
</evidence>
<feature type="transmembrane region" description="Helical" evidence="1">
    <location>
        <begin position="236"/>
        <end position="254"/>
    </location>
</feature>
<protein>
    <recommendedName>
        <fullName evidence="4">Oligosaccharide repeat unit polymerase</fullName>
    </recommendedName>
</protein>
<sequence>MIALGLSLQVAVFCAVAAAFLAHRGASAFHPLLYYLLFHLLAFVVRPLLVHLAGFDGQWRYMGFTPTPDVFVRTLAVASVALVCFAAASLLAGAARPGFADRPWRFDRLDRRAFAWVAALLLPVALYGAVLDLQLFGRHAARSGDLTGAPGMLRDAATGFTVFAGTTAYLVKAHNLLAPLSVLCVVAARFRWWAYVPFLLFVGYRLYLGSRWGVVLALVMLLLLQLARAGRRWPRLKAAAAVLPVIALFTWVGLDRDALRTLGVEGRTHAPIARTYAPPRHLMDTPDFANFDYLAFIVDRVPAYTGTYSQFTQHLELFTRPVPRMLWPDKPVGSPIRLFNLNDHGRFHGRTRSLPGDGWMSLGWPGVVLTLAAAGALLGLAHRWLWRPGRSLYAWLAYAAFLPATIQLFRDGALVSLARFGMWMLLPVLACWALATVFRRLSPARFEQDGRRAEAFP</sequence>
<feature type="transmembrane region" description="Helical" evidence="1">
    <location>
        <begin position="362"/>
        <end position="380"/>
    </location>
</feature>